<evidence type="ECO:0000313" key="1">
    <source>
        <dbReference type="EMBL" id="KAJ9060629.1"/>
    </source>
</evidence>
<accession>A0ACC2SED3</accession>
<dbReference type="EMBL" id="QTSX02005155">
    <property type="protein sequence ID" value="KAJ9060629.1"/>
    <property type="molecule type" value="Genomic_DNA"/>
</dbReference>
<sequence>MFPASFALAIGIPVILGSLVAAQIRRFKASYYNNVIQPRFLPPGWVFAPIWTYHYVSMGYASYLVYDAGRIHGVSVISPLTCYAAQLAVNLCCPILLFRQNIRASLFAVAINFLLAIITAYKFHQITSAAAKAMVPYLVWLKTMWYANKATWRLNKSRLIKERTT</sequence>
<organism evidence="1 2">
    <name type="scientific">Entomophthora muscae</name>
    <dbReference type="NCBI Taxonomy" id="34485"/>
    <lineage>
        <taxon>Eukaryota</taxon>
        <taxon>Fungi</taxon>
        <taxon>Fungi incertae sedis</taxon>
        <taxon>Zoopagomycota</taxon>
        <taxon>Entomophthoromycotina</taxon>
        <taxon>Entomophthoromycetes</taxon>
        <taxon>Entomophthorales</taxon>
        <taxon>Entomophthoraceae</taxon>
        <taxon>Entomophthora</taxon>
    </lineage>
</organism>
<gene>
    <name evidence="1" type="ORF">DSO57_1028763</name>
</gene>
<reference evidence="1" key="1">
    <citation type="submission" date="2022-04" db="EMBL/GenBank/DDBJ databases">
        <title>Genome of the entomopathogenic fungus Entomophthora muscae.</title>
        <authorList>
            <person name="Elya C."/>
            <person name="Lovett B.R."/>
            <person name="Lee E."/>
            <person name="Macias A.M."/>
            <person name="Hajek A.E."/>
            <person name="De Bivort B.L."/>
            <person name="Kasson M.T."/>
            <person name="De Fine Licht H.H."/>
            <person name="Stajich J.E."/>
        </authorList>
    </citation>
    <scope>NUCLEOTIDE SEQUENCE</scope>
    <source>
        <strain evidence="1">Berkeley</strain>
    </source>
</reference>
<proteinExistence type="predicted"/>
<name>A0ACC2SED3_9FUNG</name>
<dbReference type="Proteomes" id="UP001165960">
    <property type="component" value="Unassembled WGS sequence"/>
</dbReference>
<keyword evidence="2" id="KW-1185">Reference proteome</keyword>
<comment type="caution">
    <text evidence="1">The sequence shown here is derived from an EMBL/GenBank/DDBJ whole genome shotgun (WGS) entry which is preliminary data.</text>
</comment>
<evidence type="ECO:0000313" key="2">
    <source>
        <dbReference type="Proteomes" id="UP001165960"/>
    </source>
</evidence>
<protein>
    <submittedName>
        <fullName evidence="1">Uncharacterized protein</fullName>
    </submittedName>
</protein>